<dbReference type="InterPro" id="IPR051221">
    <property type="entry name" value="LDLR-related"/>
</dbReference>
<keyword evidence="3" id="KW-0677">Repeat</keyword>
<keyword evidence="2" id="KW-0812">Transmembrane</keyword>
<dbReference type="InterPro" id="IPR002172">
    <property type="entry name" value="LDrepeatLR_classA_rpt"/>
</dbReference>
<dbReference type="OrthoDB" id="10013209at2759"/>
<dbReference type="PROSITE" id="PS01209">
    <property type="entry name" value="LDLRA_1"/>
    <property type="match status" value="1"/>
</dbReference>
<evidence type="ECO:0000256" key="1">
    <source>
        <dbReference type="ARBA" id="ARBA00004167"/>
    </source>
</evidence>
<dbReference type="Gene3D" id="4.10.400.10">
    <property type="entry name" value="Low-density Lipoprotein Receptor"/>
    <property type="match status" value="2"/>
</dbReference>
<keyword evidence="4" id="KW-1133">Transmembrane helix</keyword>
<keyword evidence="7" id="KW-0675">Receptor</keyword>
<comment type="subcellular location">
    <subcellularLocation>
        <location evidence="1">Membrane</location>
        <topology evidence="1">Single-pass membrane protein</topology>
    </subcellularLocation>
</comment>
<dbReference type="InterPro" id="IPR023415">
    <property type="entry name" value="LDLR_class-A_CS"/>
</dbReference>
<sequence length="138" mass="15439">MHVISLAVLILFLDISCASRDNLALAWCPWSTHRRCTDGLTCIQKSWMCDGRVDCGDASDELPHLCHKRGSLGKLPSGSRIFVSIARKCPQSWFFCQDAKACIQPNLVCDGKSDCRDGSDETLPCYEFRQRKRSTALP</sequence>
<dbReference type="Pfam" id="PF00057">
    <property type="entry name" value="Ldl_recept_a"/>
    <property type="match status" value="2"/>
</dbReference>
<dbReference type="AlphaFoldDB" id="A0A8S1HCV8"/>
<evidence type="ECO:0000256" key="10">
    <source>
        <dbReference type="SAM" id="SignalP"/>
    </source>
</evidence>
<dbReference type="PANTHER" id="PTHR22722">
    <property type="entry name" value="LOW-DENSITY LIPOPROTEIN RECEPTOR-RELATED PROTEIN 2-RELATED"/>
    <property type="match status" value="1"/>
</dbReference>
<gene>
    <name evidence="11" type="ORF">CAUJ_LOCUS8811</name>
</gene>
<evidence type="ECO:0000256" key="8">
    <source>
        <dbReference type="ARBA" id="ARBA00023180"/>
    </source>
</evidence>
<organism evidence="11 12">
    <name type="scientific">Caenorhabditis auriculariae</name>
    <dbReference type="NCBI Taxonomy" id="2777116"/>
    <lineage>
        <taxon>Eukaryota</taxon>
        <taxon>Metazoa</taxon>
        <taxon>Ecdysozoa</taxon>
        <taxon>Nematoda</taxon>
        <taxon>Chromadorea</taxon>
        <taxon>Rhabditida</taxon>
        <taxon>Rhabditina</taxon>
        <taxon>Rhabditomorpha</taxon>
        <taxon>Rhabditoidea</taxon>
        <taxon>Rhabditidae</taxon>
        <taxon>Peloderinae</taxon>
        <taxon>Caenorhabditis</taxon>
    </lineage>
</organism>
<evidence type="ECO:0000256" key="6">
    <source>
        <dbReference type="ARBA" id="ARBA00023157"/>
    </source>
</evidence>
<dbReference type="SUPFAM" id="SSF57424">
    <property type="entry name" value="LDL receptor-like module"/>
    <property type="match status" value="2"/>
</dbReference>
<dbReference type="GO" id="GO:0042562">
    <property type="term" value="F:hormone binding"/>
    <property type="evidence" value="ECO:0007669"/>
    <property type="project" value="TreeGrafter"/>
</dbReference>
<dbReference type="InterPro" id="IPR036055">
    <property type="entry name" value="LDL_receptor-like_sf"/>
</dbReference>
<evidence type="ECO:0000256" key="2">
    <source>
        <dbReference type="ARBA" id="ARBA00022692"/>
    </source>
</evidence>
<evidence type="ECO:0000256" key="5">
    <source>
        <dbReference type="ARBA" id="ARBA00023136"/>
    </source>
</evidence>
<evidence type="ECO:0000313" key="11">
    <source>
        <dbReference type="EMBL" id="CAD6192892.1"/>
    </source>
</evidence>
<evidence type="ECO:0000256" key="7">
    <source>
        <dbReference type="ARBA" id="ARBA00023170"/>
    </source>
</evidence>
<reference evidence="11" key="1">
    <citation type="submission" date="2020-10" db="EMBL/GenBank/DDBJ databases">
        <authorList>
            <person name="Kikuchi T."/>
        </authorList>
    </citation>
    <scope>NUCLEOTIDE SEQUENCE</scope>
    <source>
        <strain evidence="11">NKZ352</strain>
    </source>
</reference>
<feature type="signal peptide" evidence="10">
    <location>
        <begin position="1"/>
        <end position="18"/>
    </location>
</feature>
<keyword evidence="5" id="KW-0472">Membrane</keyword>
<dbReference type="PANTHER" id="PTHR22722:SF12">
    <property type="entry name" value="EGF-LIKE DOMAIN-CONTAINING PROTEIN"/>
    <property type="match status" value="1"/>
</dbReference>
<evidence type="ECO:0000256" key="4">
    <source>
        <dbReference type="ARBA" id="ARBA00022989"/>
    </source>
</evidence>
<protein>
    <submittedName>
        <fullName evidence="11">Uncharacterized protein</fullName>
    </submittedName>
</protein>
<proteinExistence type="predicted"/>
<dbReference type="CDD" id="cd00112">
    <property type="entry name" value="LDLa"/>
    <property type="match status" value="2"/>
</dbReference>
<evidence type="ECO:0000313" key="12">
    <source>
        <dbReference type="Proteomes" id="UP000835052"/>
    </source>
</evidence>
<dbReference type="GO" id="GO:0043235">
    <property type="term" value="C:receptor complex"/>
    <property type="evidence" value="ECO:0007669"/>
    <property type="project" value="TreeGrafter"/>
</dbReference>
<keyword evidence="10" id="KW-0732">Signal</keyword>
<keyword evidence="8" id="KW-0325">Glycoprotein</keyword>
<dbReference type="PRINTS" id="PR00261">
    <property type="entry name" value="LDLRECEPTOR"/>
</dbReference>
<evidence type="ECO:0000256" key="9">
    <source>
        <dbReference type="PROSITE-ProRule" id="PRU00124"/>
    </source>
</evidence>
<dbReference type="Proteomes" id="UP000835052">
    <property type="component" value="Unassembled WGS sequence"/>
</dbReference>
<name>A0A8S1HCV8_9PELO</name>
<dbReference type="EMBL" id="CAJGYM010000030">
    <property type="protein sequence ID" value="CAD6192892.1"/>
    <property type="molecule type" value="Genomic_DNA"/>
</dbReference>
<comment type="caution">
    <text evidence="11">The sequence shown here is derived from an EMBL/GenBank/DDBJ whole genome shotgun (WGS) entry which is preliminary data.</text>
</comment>
<dbReference type="GO" id="GO:0006898">
    <property type="term" value="P:receptor-mediated endocytosis"/>
    <property type="evidence" value="ECO:0007669"/>
    <property type="project" value="TreeGrafter"/>
</dbReference>
<comment type="caution">
    <text evidence="9">Lacks conserved residue(s) required for the propagation of feature annotation.</text>
</comment>
<dbReference type="GO" id="GO:0016324">
    <property type="term" value="C:apical plasma membrane"/>
    <property type="evidence" value="ECO:0007669"/>
    <property type="project" value="TreeGrafter"/>
</dbReference>
<keyword evidence="12" id="KW-1185">Reference proteome</keyword>
<accession>A0A8S1HCV8</accession>
<dbReference type="SMART" id="SM00192">
    <property type="entry name" value="LDLa"/>
    <property type="match status" value="2"/>
</dbReference>
<keyword evidence="6" id="KW-1015">Disulfide bond</keyword>
<evidence type="ECO:0000256" key="3">
    <source>
        <dbReference type="ARBA" id="ARBA00022737"/>
    </source>
</evidence>
<dbReference type="PROSITE" id="PS50068">
    <property type="entry name" value="LDLRA_2"/>
    <property type="match status" value="2"/>
</dbReference>
<feature type="chain" id="PRO_5035810060" evidence="10">
    <location>
        <begin position="19"/>
        <end position="138"/>
    </location>
</feature>